<dbReference type="AlphaFoldDB" id="A0A382BVB8"/>
<evidence type="ECO:0000259" key="1">
    <source>
        <dbReference type="PROSITE" id="PS51819"/>
    </source>
</evidence>
<feature type="domain" description="VOC" evidence="1">
    <location>
        <begin position="21"/>
        <end position="134"/>
    </location>
</feature>
<dbReference type="InterPro" id="IPR029068">
    <property type="entry name" value="Glyas_Bleomycin-R_OHBP_Dase"/>
</dbReference>
<name>A0A382BVB8_9ZZZZ</name>
<accession>A0A382BVB8</accession>
<dbReference type="InterPro" id="IPR004360">
    <property type="entry name" value="Glyas_Fos-R_dOase_dom"/>
</dbReference>
<evidence type="ECO:0000313" key="2">
    <source>
        <dbReference type="EMBL" id="SVB17559.1"/>
    </source>
</evidence>
<organism evidence="2">
    <name type="scientific">marine metagenome</name>
    <dbReference type="NCBI Taxonomy" id="408172"/>
    <lineage>
        <taxon>unclassified sequences</taxon>
        <taxon>metagenomes</taxon>
        <taxon>ecological metagenomes</taxon>
    </lineage>
</organism>
<proteinExistence type="predicted"/>
<sequence length="143" mass="16734">VPGKAKIILFQALNRRNVIDKIIGITVWTEDLGRLKNFYHQVLRLPLHSHHQEFVVFRWGTMRLNLGLHDRVRGMNHDPFRIMIHLETGNIFDETERLRSLGVEFIRLPEKESWGGWVGTFKDPDCNVLQLLQLPNTSSAKKR</sequence>
<dbReference type="InterPro" id="IPR037523">
    <property type="entry name" value="VOC_core"/>
</dbReference>
<dbReference type="SUPFAM" id="SSF54593">
    <property type="entry name" value="Glyoxalase/Bleomycin resistance protein/Dihydroxybiphenyl dioxygenase"/>
    <property type="match status" value="1"/>
</dbReference>
<dbReference type="PROSITE" id="PS51819">
    <property type="entry name" value="VOC"/>
    <property type="match status" value="1"/>
</dbReference>
<protein>
    <recommendedName>
        <fullName evidence="1">VOC domain-containing protein</fullName>
    </recommendedName>
</protein>
<reference evidence="2" key="1">
    <citation type="submission" date="2018-05" db="EMBL/GenBank/DDBJ databases">
        <authorList>
            <person name="Lanie J.A."/>
            <person name="Ng W.-L."/>
            <person name="Kazmierczak K.M."/>
            <person name="Andrzejewski T.M."/>
            <person name="Davidsen T.M."/>
            <person name="Wayne K.J."/>
            <person name="Tettelin H."/>
            <person name="Glass J.I."/>
            <person name="Rusch D."/>
            <person name="Podicherti R."/>
            <person name="Tsui H.-C.T."/>
            <person name="Winkler M.E."/>
        </authorList>
    </citation>
    <scope>NUCLEOTIDE SEQUENCE</scope>
</reference>
<dbReference type="Pfam" id="PF00903">
    <property type="entry name" value="Glyoxalase"/>
    <property type="match status" value="1"/>
</dbReference>
<dbReference type="EMBL" id="UINC01031465">
    <property type="protein sequence ID" value="SVB17559.1"/>
    <property type="molecule type" value="Genomic_DNA"/>
</dbReference>
<feature type="non-terminal residue" evidence="2">
    <location>
        <position position="1"/>
    </location>
</feature>
<gene>
    <name evidence="2" type="ORF">METZ01_LOCUS170413</name>
</gene>
<dbReference type="Gene3D" id="3.10.180.10">
    <property type="entry name" value="2,3-Dihydroxybiphenyl 1,2-Dioxygenase, domain 1"/>
    <property type="match status" value="1"/>
</dbReference>